<evidence type="ECO:0000313" key="1">
    <source>
        <dbReference type="EMBL" id="PXV88415.1"/>
    </source>
</evidence>
<comment type="caution">
    <text evidence="1">The sequence shown here is derived from an EMBL/GenBank/DDBJ whole genome shotgun (WGS) entry which is preliminary data.</text>
</comment>
<dbReference type="AlphaFoldDB" id="A0A318EK34"/>
<gene>
    <name evidence="1" type="ORF">C8E03_108142</name>
</gene>
<dbReference type="RefSeq" id="WP_110291410.1">
    <property type="nucleotide sequence ID" value="NZ_QICS01000008.1"/>
</dbReference>
<proteinExistence type="predicted"/>
<accession>A0A318EK34</accession>
<dbReference type="EMBL" id="QICS01000008">
    <property type="protein sequence ID" value="PXV88415.1"/>
    <property type="molecule type" value="Genomic_DNA"/>
</dbReference>
<dbReference type="Proteomes" id="UP000247523">
    <property type="component" value="Unassembled WGS sequence"/>
</dbReference>
<reference evidence="1 2" key="1">
    <citation type="submission" date="2018-05" db="EMBL/GenBank/DDBJ databases">
        <title>Genomic Encyclopedia of Type Strains, Phase IV (KMG-IV): sequencing the most valuable type-strain genomes for metagenomic binning, comparative biology and taxonomic classification.</title>
        <authorList>
            <person name="Goeker M."/>
        </authorList>
    </citation>
    <scope>NUCLEOTIDE SEQUENCE [LARGE SCALE GENOMIC DNA]</scope>
    <source>
        <strain evidence="1 2">DSM 28816</strain>
    </source>
</reference>
<name>A0A318EK34_9FIRM</name>
<evidence type="ECO:0000313" key="2">
    <source>
        <dbReference type="Proteomes" id="UP000247523"/>
    </source>
</evidence>
<organism evidence="1 2">
    <name type="scientific">Lachnotalea glycerini</name>
    <dbReference type="NCBI Taxonomy" id="1763509"/>
    <lineage>
        <taxon>Bacteria</taxon>
        <taxon>Bacillati</taxon>
        <taxon>Bacillota</taxon>
        <taxon>Clostridia</taxon>
        <taxon>Lachnospirales</taxon>
        <taxon>Lachnospiraceae</taxon>
        <taxon>Lachnotalea</taxon>
    </lineage>
</organism>
<protein>
    <submittedName>
        <fullName evidence="1">Uncharacterized protein</fullName>
    </submittedName>
</protein>
<sequence length="253" mass="30198">MCRTKEEVKKKWDIIIKNEIYEEYKRFCNNDNLPDFETEYSEVNGSAGYAMSVNPILRPPIILHINTDFMIQKPELIKQSLFHEFTHIYDWIELQKVVMLMNNKIIFYRVYTEFHAKQVELACALGFENIDKYKEFKSSTQIPYYGSVLKLNENLSTEAENYRDRFIEEPNKTNLDDFILTTFYYLGTASFCKKYCSIDYLWSTEFLEEFENDFIDIAMDLTKFENTKDEINCIAEKVIKLKDILKLKYKSVD</sequence>